<comment type="subcellular location">
    <subcellularLocation>
        <location evidence="1">Nucleus</location>
    </subcellularLocation>
</comment>
<evidence type="ECO:0000256" key="6">
    <source>
        <dbReference type="SAM" id="MobiDB-lite"/>
    </source>
</evidence>
<accession>A0AAN9M1F6</accession>
<dbReference type="GO" id="GO:0003677">
    <property type="term" value="F:DNA binding"/>
    <property type="evidence" value="ECO:0007669"/>
    <property type="project" value="UniProtKB-KW"/>
</dbReference>
<keyword evidence="2" id="KW-0805">Transcription regulation</keyword>
<dbReference type="FunFam" id="4.10.280.10:FF:000022">
    <property type="entry name" value="Basic helix-loop-helix transcription factor"/>
    <property type="match status" value="1"/>
</dbReference>
<dbReference type="GO" id="GO:0048766">
    <property type="term" value="P:root hair initiation"/>
    <property type="evidence" value="ECO:0007669"/>
    <property type="project" value="UniProtKB-ARBA"/>
</dbReference>
<gene>
    <name evidence="8" type="ORF">VNO77_12317</name>
</gene>
<dbReference type="Proteomes" id="UP001367508">
    <property type="component" value="Unassembled WGS sequence"/>
</dbReference>
<dbReference type="Gene3D" id="4.10.280.10">
    <property type="entry name" value="Helix-loop-helix DNA-binding domain"/>
    <property type="match status" value="1"/>
</dbReference>
<dbReference type="SMART" id="SM00353">
    <property type="entry name" value="HLH"/>
    <property type="match status" value="1"/>
</dbReference>
<evidence type="ECO:0000256" key="1">
    <source>
        <dbReference type="ARBA" id="ARBA00004123"/>
    </source>
</evidence>
<keyword evidence="9" id="KW-1185">Reference proteome</keyword>
<dbReference type="Pfam" id="PF00010">
    <property type="entry name" value="HLH"/>
    <property type="match status" value="1"/>
</dbReference>
<protein>
    <recommendedName>
        <fullName evidence="7">BHLH domain-containing protein</fullName>
    </recommendedName>
</protein>
<organism evidence="8 9">
    <name type="scientific">Canavalia gladiata</name>
    <name type="common">Sword bean</name>
    <name type="synonym">Dolichos gladiatus</name>
    <dbReference type="NCBI Taxonomy" id="3824"/>
    <lineage>
        <taxon>Eukaryota</taxon>
        <taxon>Viridiplantae</taxon>
        <taxon>Streptophyta</taxon>
        <taxon>Embryophyta</taxon>
        <taxon>Tracheophyta</taxon>
        <taxon>Spermatophyta</taxon>
        <taxon>Magnoliopsida</taxon>
        <taxon>eudicotyledons</taxon>
        <taxon>Gunneridae</taxon>
        <taxon>Pentapetalae</taxon>
        <taxon>rosids</taxon>
        <taxon>fabids</taxon>
        <taxon>Fabales</taxon>
        <taxon>Fabaceae</taxon>
        <taxon>Papilionoideae</taxon>
        <taxon>50 kb inversion clade</taxon>
        <taxon>NPAAA clade</taxon>
        <taxon>indigoferoid/millettioid clade</taxon>
        <taxon>Phaseoleae</taxon>
        <taxon>Canavalia</taxon>
    </lineage>
</organism>
<evidence type="ECO:0000256" key="5">
    <source>
        <dbReference type="ARBA" id="ARBA00023242"/>
    </source>
</evidence>
<comment type="caution">
    <text evidence="8">The sequence shown here is derived from an EMBL/GenBank/DDBJ whole genome shotgun (WGS) entry which is preliminary data.</text>
</comment>
<evidence type="ECO:0000256" key="4">
    <source>
        <dbReference type="ARBA" id="ARBA00023163"/>
    </source>
</evidence>
<evidence type="ECO:0000256" key="3">
    <source>
        <dbReference type="ARBA" id="ARBA00023125"/>
    </source>
</evidence>
<proteinExistence type="predicted"/>
<dbReference type="GO" id="GO:0046983">
    <property type="term" value="F:protein dimerization activity"/>
    <property type="evidence" value="ECO:0007669"/>
    <property type="project" value="InterPro"/>
</dbReference>
<dbReference type="GO" id="GO:0005634">
    <property type="term" value="C:nucleus"/>
    <property type="evidence" value="ECO:0007669"/>
    <property type="project" value="UniProtKB-SubCell"/>
</dbReference>
<dbReference type="CDD" id="cd11454">
    <property type="entry name" value="bHLH_AtIND_like"/>
    <property type="match status" value="1"/>
</dbReference>
<feature type="compositionally biased region" description="Basic residues" evidence="6">
    <location>
        <begin position="198"/>
        <end position="210"/>
    </location>
</feature>
<feature type="compositionally biased region" description="Polar residues" evidence="6">
    <location>
        <begin position="271"/>
        <end position="280"/>
    </location>
</feature>
<dbReference type="InterPro" id="IPR045843">
    <property type="entry name" value="IND-like"/>
</dbReference>
<evidence type="ECO:0000259" key="7">
    <source>
        <dbReference type="PROSITE" id="PS50888"/>
    </source>
</evidence>
<sequence length="361" mass="39497">MDPSEQISEEWSSLSGLYTAEEADFMSQLLGNCSVPEQLYGSFNLGIPSAIWPGHDSTIVSVTSINKTSYFPAHVDNSNANYFCFSQGSSFTADSSNTFPTTSGGNCCFIDPVANIGYTSTSFSLEDAKFSPYNVQGNVSQKINENSDDELGLEAIADKNLQDHKECEVLVSEPAEEDTNINLEKSGKRSRSSMQVQKSRRNVKSMKKPKSASISNTEEGRNPDLQGQSLSSCCSEDDDSNASQELNGGGSSSLIPEEPTALKLKGKKSASNRGSATDPQSVYAKRRRERINERLRILQNLVPNGTKVDISTMLEEAVQYVKFLQLQIKLLSSDDLWMYAPIAYNGMNIGLDLNVTPTKQP</sequence>
<keyword evidence="4" id="KW-0804">Transcription</keyword>
<feature type="domain" description="BHLH" evidence="7">
    <location>
        <begin position="275"/>
        <end position="324"/>
    </location>
</feature>
<dbReference type="InterPro" id="IPR036638">
    <property type="entry name" value="HLH_DNA-bd_sf"/>
</dbReference>
<evidence type="ECO:0000313" key="8">
    <source>
        <dbReference type="EMBL" id="KAK7343523.1"/>
    </source>
</evidence>
<dbReference type="InterPro" id="IPR011598">
    <property type="entry name" value="bHLH_dom"/>
</dbReference>
<dbReference type="EMBL" id="JAYMYQ010000003">
    <property type="protein sequence ID" value="KAK7343523.1"/>
    <property type="molecule type" value="Genomic_DNA"/>
</dbReference>
<reference evidence="8 9" key="1">
    <citation type="submission" date="2024-01" db="EMBL/GenBank/DDBJ databases">
        <title>The genomes of 5 underutilized Papilionoideae crops provide insights into root nodulation and disease resistanc.</title>
        <authorList>
            <person name="Jiang F."/>
        </authorList>
    </citation>
    <scope>NUCLEOTIDE SEQUENCE [LARGE SCALE GENOMIC DNA]</scope>
    <source>
        <strain evidence="8">LVBAO_FW01</strain>
        <tissue evidence="8">Leaves</tissue>
    </source>
</reference>
<dbReference type="PROSITE" id="PS50888">
    <property type="entry name" value="BHLH"/>
    <property type="match status" value="1"/>
</dbReference>
<dbReference type="PANTHER" id="PTHR45914">
    <property type="entry name" value="TRANSCRIPTION FACTOR HEC3-RELATED"/>
    <property type="match status" value="1"/>
</dbReference>
<name>A0AAN9M1F6_CANGL</name>
<evidence type="ECO:0000313" key="9">
    <source>
        <dbReference type="Proteomes" id="UP001367508"/>
    </source>
</evidence>
<dbReference type="SUPFAM" id="SSF47459">
    <property type="entry name" value="HLH, helix-loop-helix DNA-binding domain"/>
    <property type="match status" value="1"/>
</dbReference>
<feature type="region of interest" description="Disordered" evidence="6">
    <location>
        <begin position="173"/>
        <end position="286"/>
    </location>
</feature>
<dbReference type="PANTHER" id="PTHR45914:SF60">
    <property type="entry name" value="TRANSCRIPTION FACTOR RSL2-LIKE"/>
    <property type="match status" value="1"/>
</dbReference>
<dbReference type="GO" id="GO:0003700">
    <property type="term" value="F:DNA-binding transcription factor activity"/>
    <property type="evidence" value="ECO:0007669"/>
    <property type="project" value="InterPro"/>
</dbReference>
<keyword evidence="5" id="KW-0539">Nucleus</keyword>
<dbReference type="AlphaFoldDB" id="A0AAN9M1F6"/>
<keyword evidence="3" id="KW-0238">DNA-binding</keyword>
<evidence type="ECO:0000256" key="2">
    <source>
        <dbReference type="ARBA" id="ARBA00023015"/>
    </source>
</evidence>